<keyword evidence="9" id="KW-1185">Reference proteome</keyword>
<dbReference type="GO" id="GO:0006351">
    <property type="term" value="P:DNA-templated transcription"/>
    <property type="evidence" value="ECO:0007669"/>
    <property type="project" value="InterPro"/>
</dbReference>
<dbReference type="CDD" id="cd12148">
    <property type="entry name" value="fungal_TF_MHR"/>
    <property type="match status" value="1"/>
</dbReference>
<protein>
    <recommendedName>
        <fullName evidence="7">Zn(2)-C6 fungal-type domain-containing protein</fullName>
    </recommendedName>
</protein>
<feature type="domain" description="Zn(2)-C6 fungal-type" evidence="7">
    <location>
        <begin position="57"/>
        <end position="87"/>
    </location>
</feature>
<dbReference type="SUPFAM" id="SSF57701">
    <property type="entry name" value="Zn2/Cys6 DNA-binding domain"/>
    <property type="match status" value="2"/>
</dbReference>
<dbReference type="GO" id="GO:0000981">
    <property type="term" value="F:DNA-binding transcription factor activity, RNA polymerase II-specific"/>
    <property type="evidence" value="ECO:0007669"/>
    <property type="project" value="InterPro"/>
</dbReference>
<dbReference type="InterPro" id="IPR036864">
    <property type="entry name" value="Zn2-C6_fun-type_DNA-bd_sf"/>
</dbReference>
<accession>A0A9P6G5W4</accession>
<dbReference type="PROSITE" id="PS50048">
    <property type="entry name" value="ZN2_CY6_FUNGAL_2"/>
    <property type="match status" value="2"/>
</dbReference>
<feature type="region of interest" description="Disordered" evidence="6">
    <location>
        <begin position="91"/>
        <end position="115"/>
    </location>
</feature>
<evidence type="ECO:0000259" key="7">
    <source>
        <dbReference type="PROSITE" id="PS50048"/>
    </source>
</evidence>
<evidence type="ECO:0000256" key="3">
    <source>
        <dbReference type="ARBA" id="ARBA00023015"/>
    </source>
</evidence>
<comment type="subcellular location">
    <subcellularLocation>
        <location evidence="1">Nucleus</location>
    </subcellularLocation>
</comment>
<dbReference type="GO" id="GO:0003677">
    <property type="term" value="F:DNA binding"/>
    <property type="evidence" value="ECO:0007669"/>
    <property type="project" value="InterPro"/>
</dbReference>
<reference evidence="8" key="1">
    <citation type="journal article" date="2020" name="Mol. Plant Microbe Interact.">
        <title>Genome Sequence of the Biocontrol Agent Coniothyrium minitans strain Conio (IMI 134523).</title>
        <authorList>
            <person name="Patel D."/>
            <person name="Shittu T.A."/>
            <person name="Baroncelli R."/>
            <person name="Muthumeenakshi S."/>
            <person name="Osborne T.H."/>
            <person name="Janganan T.K."/>
            <person name="Sreenivasaprasad S."/>
        </authorList>
    </citation>
    <scope>NUCLEOTIDE SEQUENCE</scope>
    <source>
        <strain evidence="8">Conio</strain>
    </source>
</reference>
<dbReference type="AlphaFoldDB" id="A0A9P6G5W4"/>
<comment type="caution">
    <text evidence="8">The sequence shown here is derived from an EMBL/GenBank/DDBJ whole genome shotgun (WGS) entry which is preliminary data.</text>
</comment>
<dbReference type="Pfam" id="PF00172">
    <property type="entry name" value="Zn_clus"/>
    <property type="match status" value="2"/>
</dbReference>
<dbReference type="Proteomes" id="UP000756921">
    <property type="component" value="Unassembled WGS sequence"/>
</dbReference>
<dbReference type="CDD" id="cd00067">
    <property type="entry name" value="GAL4"/>
    <property type="match status" value="2"/>
</dbReference>
<dbReference type="GO" id="GO:0008270">
    <property type="term" value="F:zinc ion binding"/>
    <property type="evidence" value="ECO:0007669"/>
    <property type="project" value="InterPro"/>
</dbReference>
<gene>
    <name evidence="8" type="ORF">PMIN01_12793</name>
</gene>
<evidence type="ECO:0000256" key="4">
    <source>
        <dbReference type="ARBA" id="ARBA00023163"/>
    </source>
</evidence>
<keyword evidence="2" id="KW-0479">Metal-binding</keyword>
<evidence type="ECO:0000256" key="5">
    <source>
        <dbReference type="ARBA" id="ARBA00023242"/>
    </source>
</evidence>
<sequence length="677" mass="76515">MRAACVQCRARKVRCDGSAPCCRPCERLRFDCSFQQASSTSGGYAVQLPPKKRGTEACLECRSMKARCSRESPRCGNCQRRNKRCSYASSSRSHSTLESPTTIDADSHVSPQQPSVTSEFAPALSVTSDVASPVSTITSDAYLPAAESISSYFDCLAPLPSFGFLHKETVVQRCLDGSINHCLKLSICALTSMFLGQHQIRRLEWAQEAERLMLDRLERPSIFLIQASLLIIRFRAANGQFPRAFILAGLAGRWAVALRLNYEHTGLGPIAQEVRRRTIWSLYLLEDGFCVGLKEFELLSPEIMHLQLPCEDADFNEMRPSSTGFLQSGRGIEPEVLGLRAAFIKLVLIRRDVIRFNRRICAKEITQAELFTCIERYQNDLLRLRTRLAPNDQYPRALPEERPWSPQYALLHMSWHQCHCDLYRPFMPDYPELGPHATLNGMSEPDRILMRDKCFWHAEEIVRILTDFVHHKEEQHLLEHDAAVCTYHAARLVLFGTHNTSPGPDHPTKTALDKAQLCLDVIKRYFSFSAQLESMRKALETAIEQHRTRWKHAGSVETTPRDPEISRDAQNRQRLAIHSLLRQSDFVDDSCEAALETPNQTTPNIVPIAIEAVATTQLPQGRVNWNIQDTMYPPWNFMANDPNSLYGFPTATGLLDSDGNVAQGTELVGSLDEQCMY</sequence>
<dbReference type="GO" id="GO:0005634">
    <property type="term" value="C:nucleus"/>
    <property type="evidence" value="ECO:0007669"/>
    <property type="project" value="UniProtKB-SubCell"/>
</dbReference>
<proteinExistence type="predicted"/>
<feature type="domain" description="Zn(2)-C6 fungal-type" evidence="7">
    <location>
        <begin position="4"/>
        <end position="34"/>
    </location>
</feature>
<dbReference type="SMART" id="SM00066">
    <property type="entry name" value="GAL4"/>
    <property type="match status" value="2"/>
</dbReference>
<keyword evidence="3" id="KW-0805">Transcription regulation</keyword>
<dbReference type="InterPro" id="IPR050815">
    <property type="entry name" value="TF_fung"/>
</dbReference>
<name>A0A9P6G5W4_9PLEO</name>
<evidence type="ECO:0000256" key="6">
    <source>
        <dbReference type="SAM" id="MobiDB-lite"/>
    </source>
</evidence>
<feature type="compositionally biased region" description="Polar residues" evidence="6">
    <location>
        <begin position="96"/>
        <end position="115"/>
    </location>
</feature>
<dbReference type="Gene3D" id="4.10.240.10">
    <property type="entry name" value="Zn(2)-C6 fungal-type DNA-binding domain"/>
    <property type="match status" value="2"/>
</dbReference>
<evidence type="ECO:0000256" key="1">
    <source>
        <dbReference type="ARBA" id="ARBA00004123"/>
    </source>
</evidence>
<keyword evidence="4" id="KW-0804">Transcription</keyword>
<organism evidence="8 9">
    <name type="scientific">Paraphaeosphaeria minitans</name>
    <dbReference type="NCBI Taxonomy" id="565426"/>
    <lineage>
        <taxon>Eukaryota</taxon>
        <taxon>Fungi</taxon>
        <taxon>Dikarya</taxon>
        <taxon>Ascomycota</taxon>
        <taxon>Pezizomycotina</taxon>
        <taxon>Dothideomycetes</taxon>
        <taxon>Pleosporomycetidae</taxon>
        <taxon>Pleosporales</taxon>
        <taxon>Massarineae</taxon>
        <taxon>Didymosphaeriaceae</taxon>
        <taxon>Paraphaeosphaeria</taxon>
    </lineage>
</organism>
<dbReference type="PANTHER" id="PTHR47338:SF7">
    <property type="entry name" value="ZN(II)2CYS6 TRANSCRIPTION FACTOR (EUROFUNG)"/>
    <property type="match status" value="1"/>
</dbReference>
<evidence type="ECO:0000313" key="9">
    <source>
        <dbReference type="Proteomes" id="UP000756921"/>
    </source>
</evidence>
<dbReference type="PANTHER" id="PTHR47338">
    <property type="entry name" value="ZN(II)2CYS6 TRANSCRIPTION FACTOR (EUROFUNG)-RELATED"/>
    <property type="match status" value="1"/>
</dbReference>
<evidence type="ECO:0000256" key="2">
    <source>
        <dbReference type="ARBA" id="ARBA00022723"/>
    </source>
</evidence>
<dbReference type="InterPro" id="IPR001138">
    <property type="entry name" value="Zn2Cys6_DnaBD"/>
</dbReference>
<evidence type="ECO:0000313" key="8">
    <source>
        <dbReference type="EMBL" id="KAF9729103.1"/>
    </source>
</evidence>
<dbReference type="InterPro" id="IPR007219">
    <property type="entry name" value="XnlR_reg_dom"/>
</dbReference>
<dbReference type="Pfam" id="PF04082">
    <property type="entry name" value="Fungal_trans"/>
    <property type="match status" value="1"/>
</dbReference>
<keyword evidence="5" id="KW-0539">Nucleus</keyword>
<dbReference type="OrthoDB" id="103349at2759"/>
<dbReference type="PROSITE" id="PS00463">
    <property type="entry name" value="ZN2_CY6_FUNGAL_1"/>
    <property type="match status" value="2"/>
</dbReference>
<dbReference type="EMBL" id="WJXW01000017">
    <property type="protein sequence ID" value="KAF9729103.1"/>
    <property type="molecule type" value="Genomic_DNA"/>
</dbReference>